<evidence type="ECO:0000313" key="2">
    <source>
        <dbReference type="Proteomes" id="UP001439008"/>
    </source>
</evidence>
<accession>A0ABV2AQM1</accession>
<organism evidence="1 2">
    <name type="scientific">Bonamia ostreae</name>
    <dbReference type="NCBI Taxonomy" id="126728"/>
    <lineage>
        <taxon>Eukaryota</taxon>
        <taxon>Sar</taxon>
        <taxon>Rhizaria</taxon>
        <taxon>Endomyxa</taxon>
        <taxon>Ascetosporea</taxon>
        <taxon>Haplosporida</taxon>
        <taxon>Bonamia</taxon>
    </lineage>
</organism>
<comment type="caution">
    <text evidence="1">The sequence shown here is derived from an EMBL/GenBank/DDBJ whole genome shotgun (WGS) entry which is preliminary data.</text>
</comment>
<proteinExistence type="predicted"/>
<evidence type="ECO:0000313" key="1">
    <source>
        <dbReference type="EMBL" id="MES1921970.1"/>
    </source>
</evidence>
<name>A0ABV2AQM1_9EUKA</name>
<gene>
    <name evidence="1" type="ORF">MHBO_003497</name>
</gene>
<reference evidence="1 2" key="1">
    <citation type="journal article" date="2024" name="BMC Biol.">
        <title>Comparative genomics of Ascetosporea gives new insight into the evolutionary basis for animal parasitism in Rhizaria.</title>
        <authorList>
            <person name="Hiltunen Thoren M."/>
            <person name="Onut-Brannstrom I."/>
            <person name="Alfjorden A."/>
            <person name="Peckova H."/>
            <person name="Swords F."/>
            <person name="Hooper C."/>
            <person name="Holzer A.S."/>
            <person name="Bass D."/>
            <person name="Burki F."/>
        </authorList>
    </citation>
    <scope>NUCLEOTIDE SEQUENCE [LARGE SCALE GENOMIC DNA]</scope>
    <source>
        <strain evidence="1">20-A016</strain>
    </source>
</reference>
<dbReference type="Proteomes" id="UP001439008">
    <property type="component" value="Unassembled WGS sequence"/>
</dbReference>
<keyword evidence="2" id="KW-1185">Reference proteome</keyword>
<dbReference type="EMBL" id="JBDODL010002005">
    <property type="protein sequence ID" value="MES1921970.1"/>
    <property type="molecule type" value="Genomic_DNA"/>
</dbReference>
<sequence>MYGFTGGTPDYLLRSNVQTRRVILHGGESKYSGCVVRQAKHFFYEYVNGNSNYLLYQHVHSFEVNCDKIHG</sequence>
<protein>
    <submittedName>
        <fullName evidence="1">Uncharacterized protein</fullName>
    </submittedName>
</protein>